<evidence type="ECO:0000313" key="1">
    <source>
        <dbReference type="EMBL" id="MDT0406854.1"/>
    </source>
</evidence>
<gene>
    <name evidence="1" type="ORF">RM528_33990</name>
</gene>
<comment type="caution">
    <text evidence="1">The sequence shown here is derived from an EMBL/GenBank/DDBJ whole genome shotgun (WGS) entry which is preliminary data.</text>
</comment>
<proteinExistence type="predicted"/>
<dbReference type="RefSeq" id="WP_311711592.1">
    <property type="nucleotide sequence ID" value="NZ_JAVRFB010000105.1"/>
</dbReference>
<dbReference type="EMBL" id="JAVRFB010000105">
    <property type="protein sequence ID" value="MDT0406854.1"/>
    <property type="molecule type" value="Genomic_DNA"/>
</dbReference>
<protein>
    <submittedName>
        <fullName evidence="1">Uncharacterized protein</fullName>
    </submittedName>
</protein>
<feature type="non-terminal residue" evidence="1">
    <location>
        <position position="1"/>
    </location>
</feature>
<organism evidence="1 2">
    <name type="scientific">Streptomyces edwardsiae</name>
    <dbReference type="NCBI Taxonomy" id="3075527"/>
    <lineage>
        <taxon>Bacteria</taxon>
        <taxon>Bacillati</taxon>
        <taxon>Actinomycetota</taxon>
        <taxon>Actinomycetes</taxon>
        <taxon>Kitasatosporales</taxon>
        <taxon>Streptomycetaceae</taxon>
        <taxon>Streptomyces</taxon>
    </lineage>
</organism>
<sequence>VLFLLPGLASGRAAADPRADDVPAPPLPVFTPTPSNWEPQFPFPYDEMRNSVTPADIDAEREMCQWFNAQYGDLRLQIEKVNNSVVRSNGNFNAESIPQQVDAVIANIDQSVEFLTPRAQVLTQSQDFAGDVYFPLYQGESFYGLWQQLSNVGNGLRVRQPNWFTGPSFQRVKHWGSKIDRSHVCR</sequence>
<name>A0ABU2QQV7_9ACTN</name>
<dbReference type="Proteomes" id="UP001180503">
    <property type="component" value="Unassembled WGS sequence"/>
</dbReference>
<reference evidence="2" key="1">
    <citation type="submission" date="2023-07" db="EMBL/GenBank/DDBJ databases">
        <title>30 novel species of actinomycetes from the DSMZ collection.</title>
        <authorList>
            <person name="Nouioui I."/>
        </authorList>
    </citation>
    <scope>NUCLEOTIDE SEQUENCE [LARGE SCALE GENOMIC DNA]</scope>
    <source>
        <strain evidence="2">DSM 41635</strain>
    </source>
</reference>
<evidence type="ECO:0000313" key="2">
    <source>
        <dbReference type="Proteomes" id="UP001180503"/>
    </source>
</evidence>
<accession>A0ABU2QQV7</accession>